<dbReference type="InterPro" id="IPR002202">
    <property type="entry name" value="HMG_CoA_Rdtase"/>
</dbReference>
<dbReference type="SUPFAM" id="SSF55035">
    <property type="entry name" value="NAD-binding domain of HMG-CoA reductase"/>
    <property type="match status" value="1"/>
</dbReference>
<accession>A0ABW2Y4J7</accession>
<reference evidence="6" key="1">
    <citation type="journal article" date="2019" name="Int. J. Syst. Evol. Microbiol.">
        <title>The Global Catalogue of Microorganisms (GCM) 10K type strain sequencing project: providing services to taxonomists for standard genome sequencing and annotation.</title>
        <authorList>
            <consortium name="The Broad Institute Genomics Platform"/>
            <consortium name="The Broad Institute Genome Sequencing Center for Infectious Disease"/>
            <person name="Wu L."/>
            <person name="Ma J."/>
        </authorList>
    </citation>
    <scope>NUCLEOTIDE SEQUENCE [LARGE SCALE GENOMIC DNA]</scope>
    <source>
        <strain evidence="6">CCM 8604</strain>
    </source>
</reference>
<feature type="compositionally biased region" description="Basic and acidic residues" evidence="4">
    <location>
        <begin position="439"/>
        <end position="455"/>
    </location>
</feature>
<comment type="pathway">
    <text evidence="3">Metabolic intermediate metabolism; (R)-mevalonate degradation; (S)-3-hydroxy-3-methylglutaryl-CoA from (R)-mevalonate: step 1/1.</text>
</comment>
<dbReference type="Gene3D" id="1.10.8.660">
    <property type="match status" value="1"/>
</dbReference>
<evidence type="ECO:0000256" key="3">
    <source>
        <dbReference type="RuleBase" id="RU361219"/>
    </source>
</evidence>
<feature type="region of interest" description="Disordered" evidence="4">
    <location>
        <begin position="434"/>
        <end position="455"/>
    </location>
</feature>
<organism evidence="5 6">
    <name type="scientific">Alloscardovia venturai</name>
    <dbReference type="NCBI Taxonomy" id="1769421"/>
    <lineage>
        <taxon>Bacteria</taxon>
        <taxon>Bacillati</taxon>
        <taxon>Actinomycetota</taxon>
        <taxon>Actinomycetes</taxon>
        <taxon>Bifidobacteriales</taxon>
        <taxon>Bifidobacteriaceae</taxon>
        <taxon>Alloscardovia</taxon>
    </lineage>
</organism>
<dbReference type="NCBIfam" id="TIGR00532">
    <property type="entry name" value="HMG_CoA_R_NAD"/>
    <property type="match status" value="1"/>
</dbReference>
<name>A0ABW2Y4J7_9BIFI</name>
<proteinExistence type="inferred from homology"/>
<dbReference type="Proteomes" id="UP001597036">
    <property type="component" value="Unassembled WGS sequence"/>
</dbReference>
<dbReference type="InterPro" id="IPR023074">
    <property type="entry name" value="HMG_CoA_Rdtase_cat_sf"/>
</dbReference>
<gene>
    <name evidence="5" type="ORF">ACFQY8_00615</name>
</gene>
<dbReference type="Gene3D" id="3.90.770.10">
    <property type="entry name" value="3-hydroxy-3-methylglutaryl-coenzyme A Reductase, Chain A, domain 2"/>
    <property type="match status" value="2"/>
</dbReference>
<dbReference type="Pfam" id="PF00368">
    <property type="entry name" value="HMG-CoA_red"/>
    <property type="match status" value="1"/>
</dbReference>
<dbReference type="InterPro" id="IPR004553">
    <property type="entry name" value="HMG_CoA_Rdtase_bac-typ"/>
</dbReference>
<protein>
    <recommendedName>
        <fullName evidence="3">3-hydroxy-3-methylglutaryl coenzyme A reductase</fullName>
        <shortName evidence="3">HMG-CoA reductase</shortName>
        <ecNumber evidence="3">1.1.1.88</ecNumber>
    </recommendedName>
</protein>
<comment type="caution">
    <text evidence="5">The sequence shown here is derived from an EMBL/GenBank/DDBJ whole genome shotgun (WGS) entry which is preliminary data.</text>
</comment>
<dbReference type="RefSeq" id="WP_377937623.1">
    <property type="nucleotide sequence ID" value="NZ_JBHTHQ010000006.1"/>
</dbReference>
<dbReference type="InterPro" id="IPR009029">
    <property type="entry name" value="HMG_CoA_Rdtase_sub-bd_dom_sf"/>
</dbReference>
<keyword evidence="6" id="KW-1185">Reference proteome</keyword>
<evidence type="ECO:0000256" key="1">
    <source>
        <dbReference type="ARBA" id="ARBA00007661"/>
    </source>
</evidence>
<dbReference type="EC" id="1.1.1.88" evidence="3"/>
<dbReference type="InterPro" id="IPR009023">
    <property type="entry name" value="HMG_CoA_Rdtase_NAD(P)-bd_sf"/>
</dbReference>
<comment type="catalytic activity">
    <reaction evidence="3">
        <text>(R)-mevalonate + 2 NAD(+) + CoA = (3S)-3-hydroxy-3-methylglutaryl-CoA + 2 NADH + 2 H(+)</text>
        <dbReference type="Rhea" id="RHEA:14833"/>
        <dbReference type="ChEBI" id="CHEBI:15378"/>
        <dbReference type="ChEBI" id="CHEBI:36464"/>
        <dbReference type="ChEBI" id="CHEBI:43074"/>
        <dbReference type="ChEBI" id="CHEBI:57287"/>
        <dbReference type="ChEBI" id="CHEBI:57540"/>
        <dbReference type="ChEBI" id="CHEBI:57945"/>
        <dbReference type="EC" id="1.1.1.88"/>
    </reaction>
</comment>
<evidence type="ECO:0000313" key="6">
    <source>
        <dbReference type="Proteomes" id="UP001597036"/>
    </source>
</evidence>
<dbReference type="SUPFAM" id="SSF56542">
    <property type="entry name" value="Substrate-binding domain of HMG-CoA reductase"/>
    <property type="match status" value="1"/>
</dbReference>
<keyword evidence="2 3" id="KW-0560">Oxidoreductase</keyword>
<dbReference type="EMBL" id="JBHTHQ010000006">
    <property type="protein sequence ID" value="MFD0704260.1"/>
    <property type="molecule type" value="Genomic_DNA"/>
</dbReference>
<dbReference type="PANTHER" id="PTHR10572:SF24">
    <property type="entry name" value="3-HYDROXY-3-METHYLGLUTARYL-COENZYME A REDUCTASE"/>
    <property type="match status" value="1"/>
</dbReference>
<evidence type="ECO:0000313" key="5">
    <source>
        <dbReference type="EMBL" id="MFD0704260.1"/>
    </source>
</evidence>
<comment type="similarity">
    <text evidence="1 3">Belongs to the HMG-CoA reductase family.</text>
</comment>
<dbReference type="GO" id="GO:0140643">
    <property type="term" value="F:hydroxymethylglutaryl-CoA reductase (NADH) activity"/>
    <property type="evidence" value="ECO:0007669"/>
    <property type="project" value="UniProtKB-EC"/>
</dbReference>
<dbReference type="PROSITE" id="PS50065">
    <property type="entry name" value="HMG_COA_REDUCTASE_4"/>
    <property type="match status" value="1"/>
</dbReference>
<evidence type="ECO:0000256" key="4">
    <source>
        <dbReference type="SAM" id="MobiDB-lite"/>
    </source>
</evidence>
<evidence type="ECO:0000256" key="2">
    <source>
        <dbReference type="ARBA" id="ARBA00023002"/>
    </source>
</evidence>
<dbReference type="PANTHER" id="PTHR10572">
    <property type="entry name" value="3-HYDROXY-3-METHYLGLUTARYL-COENZYME A REDUCTASE"/>
    <property type="match status" value="1"/>
</dbReference>
<keyword evidence="3" id="KW-0520">NAD</keyword>
<sequence>MVESDESKKRKFYRLSPLGRLEVLSASGVLSDVDISVLAQANECGILSPDAASHLIENQISQYALPMGVVRGLRVNGRDYTVPMVVEEASVVAAASHGAHMSAVCGGVVAHTQESRVRGEVVYAAHDVSYDKLKQVVVSCEAELRAIARKALPSMHARGGGLEALFVEKTPDNRFVKTVLVVNPCDAMGANAVNTIAEAISHTLESPEYFGIKPLVAILSNAGNDSVTTAHVELTPQAVAFRGASRVESEKLVKRIALLSDLAVSDYDRAVTHNKGIMNGISSAVLASGNDTRAVESCAHAYAGRGQSYMPLTRWYVNDAGNLCGHIEVPLQVGIVGGAASSIPLAGVARRMGHYENVAEFKNVLAALGLVQNLSALRALAGPGIQAGHMNLQMNALAIAAGAQGDDIDVVASLLRKLKPAERTSARAAQFVEQINSKRQMETEHKHRENQGEGN</sequence>